<evidence type="ECO:0000256" key="1">
    <source>
        <dbReference type="SAM" id="Phobius"/>
    </source>
</evidence>
<dbReference type="OrthoDB" id="3296607at2"/>
<name>A0A327Z9T1_9ACTN</name>
<dbReference type="EMBL" id="QLMJ01000009">
    <property type="protein sequence ID" value="RAK35706.1"/>
    <property type="molecule type" value="Genomic_DNA"/>
</dbReference>
<proteinExistence type="predicted"/>
<evidence type="ECO:0000313" key="3">
    <source>
        <dbReference type="Proteomes" id="UP000249341"/>
    </source>
</evidence>
<keyword evidence="1" id="KW-0472">Membrane</keyword>
<keyword evidence="3" id="KW-1185">Reference proteome</keyword>
<feature type="transmembrane region" description="Helical" evidence="1">
    <location>
        <begin position="46"/>
        <end position="65"/>
    </location>
</feature>
<dbReference type="Proteomes" id="UP000249341">
    <property type="component" value="Unassembled WGS sequence"/>
</dbReference>
<organism evidence="2 3">
    <name type="scientific">Actinoplanes lutulentus</name>
    <dbReference type="NCBI Taxonomy" id="1287878"/>
    <lineage>
        <taxon>Bacteria</taxon>
        <taxon>Bacillati</taxon>
        <taxon>Actinomycetota</taxon>
        <taxon>Actinomycetes</taxon>
        <taxon>Micromonosporales</taxon>
        <taxon>Micromonosporaceae</taxon>
        <taxon>Actinoplanes</taxon>
    </lineage>
</organism>
<sequence>MKITLWAPGTGFLDIGADDVGVTEAELVIWRAETDDSGYAWRKAGIYLLASAIPMVLIFCAGGLMGAIPNALWLSLLLIPVGAIFGIREILMDRRAIVAVELRNNAFTVTGSDHRRTSYPAREVSRIDVVRNVYDGRPSNLTMRLHAGGRVLRTRPGPPDLPEGWADAVRIAEVEMAVRDKHHRDS</sequence>
<dbReference type="AlphaFoldDB" id="A0A327Z9T1"/>
<protein>
    <submittedName>
        <fullName evidence="2">Uncharacterized protein</fullName>
    </submittedName>
</protein>
<keyword evidence="1" id="KW-0812">Transmembrane</keyword>
<dbReference type="RefSeq" id="WP_111650711.1">
    <property type="nucleotide sequence ID" value="NZ_JACHWI010000006.1"/>
</dbReference>
<comment type="caution">
    <text evidence="2">The sequence shown here is derived from an EMBL/GenBank/DDBJ whole genome shotgun (WGS) entry which is preliminary data.</text>
</comment>
<reference evidence="2 3" key="1">
    <citation type="submission" date="2018-06" db="EMBL/GenBank/DDBJ databases">
        <title>Genomic Encyclopedia of Type Strains, Phase III (KMG-III): the genomes of soil and plant-associated and newly described type strains.</title>
        <authorList>
            <person name="Whitman W."/>
        </authorList>
    </citation>
    <scope>NUCLEOTIDE SEQUENCE [LARGE SCALE GENOMIC DNA]</scope>
    <source>
        <strain evidence="2 3">CGMCC 4.7090</strain>
    </source>
</reference>
<evidence type="ECO:0000313" key="2">
    <source>
        <dbReference type="EMBL" id="RAK35706.1"/>
    </source>
</evidence>
<keyword evidence="1" id="KW-1133">Transmembrane helix</keyword>
<gene>
    <name evidence="2" type="ORF">B0I29_109180</name>
</gene>
<feature type="transmembrane region" description="Helical" evidence="1">
    <location>
        <begin position="71"/>
        <end position="87"/>
    </location>
</feature>
<accession>A0A327Z9T1</accession>